<dbReference type="SMART" id="SM00355">
    <property type="entry name" value="ZnF_C2H2"/>
    <property type="match status" value="4"/>
</dbReference>
<dbReference type="InterPro" id="IPR056125">
    <property type="entry name" value="DUF7708"/>
</dbReference>
<dbReference type="Pfam" id="PF00096">
    <property type="entry name" value="zf-C2H2"/>
    <property type="match status" value="1"/>
</dbReference>
<keyword evidence="3 5" id="KW-0863">Zinc-finger</keyword>
<dbReference type="SUPFAM" id="SSF57667">
    <property type="entry name" value="beta-beta-alpha zinc fingers"/>
    <property type="match status" value="1"/>
</dbReference>
<evidence type="ECO:0000259" key="6">
    <source>
        <dbReference type="PROSITE" id="PS50157"/>
    </source>
</evidence>
<gene>
    <name evidence="7" type="ORF">BDV96DRAFT_494317</name>
</gene>
<feature type="domain" description="C2H2-type" evidence="6">
    <location>
        <begin position="830"/>
        <end position="857"/>
    </location>
</feature>
<dbReference type="InterPro" id="IPR013087">
    <property type="entry name" value="Znf_C2H2_type"/>
</dbReference>
<dbReference type="EMBL" id="ML977324">
    <property type="protein sequence ID" value="KAF2114940.1"/>
    <property type="molecule type" value="Genomic_DNA"/>
</dbReference>
<evidence type="ECO:0000256" key="1">
    <source>
        <dbReference type="ARBA" id="ARBA00022723"/>
    </source>
</evidence>
<protein>
    <submittedName>
        <fullName evidence="7">C2H2 domain-containing protein</fullName>
    </submittedName>
</protein>
<dbReference type="Proteomes" id="UP000799770">
    <property type="component" value="Unassembled WGS sequence"/>
</dbReference>
<dbReference type="GO" id="GO:0008270">
    <property type="term" value="F:zinc ion binding"/>
    <property type="evidence" value="ECO:0007669"/>
    <property type="project" value="UniProtKB-KW"/>
</dbReference>
<sequence>MSRATTLQSEYHPSQAFMAAYTKFRARLTGDQLQKFQDTTFDNLCHEIGRIQVEQENHKRMMNLSRIQSCLEALDQFGKVIEIFLNVSDAVAFVWGPIKFLLITATNFTESFDTLLSAYEQIGETLPLLKEYESLFGSSAAMLNALELIYIDILEFHRHALRFFKGKTWTRFFRSDMVQFHRYQQDIAEIKTNLEVKVGEERQKKVTAIKEWLGVGAQSTEDHAYFLSVRKGYPTTGRWILKHELVQNWMNADIADPPILWMTGIPGAEMIKKTKEGEPRLTSYYYCKYNAGNSAVAVIRGLLDQLIDQHSDLVPHCHTRYANSGEPSLRSLSLARKLLEDFCLTVPNLSIVVDGLDECEPVERRQVLDLFLDLVALSDEEEPGRLRILIISQDYPDIRKLLYRESSKVTVKTIPLRSSDNEKDIRVYVNDLANQIKVKYDLNDDQTGYLKDLTLSRAQGMFLYAKLVMPILLEQPTRQDLLLEIQFERFPDDLGAAKLLGWMVCAKRQLTWKEIQVALSLNLEAQEIEYDDRRLRSHVHDICGSLVLLNGNRVQLVHSTAKICTQEIHEPTVECELASLCLQYLTFSCFEKDEEIDKKELRRMAVHGHFAFQDYAIAKWSHHVSAFVNSGRHLINSPETSQQLEEISIALEDFLRRYEEEDWYQGIVPECRKQCQVFEQYGFYEDLVALTSHIYTFQKKGFEARHLVSIKGLSTALDRNRKILEELPKKASKDDMATFEQFYDTERRFKCSKITCMYFSEGFKDHKSRKKHVNVHDRPYQCEAIDCLGSECGFANSKDLEKHIRSFHPEMSDLAKTFNSTNAQKAKANFLCSICGKSFTRRFHKDDHEKSHRGERPHACPECGRAFTRLNDMKRHQKLHDRPDKRF</sequence>
<dbReference type="PROSITE" id="PS50157">
    <property type="entry name" value="ZINC_FINGER_C2H2_2"/>
    <property type="match status" value="2"/>
</dbReference>
<feature type="domain" description="C2H2-type" evidence="6">
    <location>
        <begin position="858"/>
        <end position="885"/>
    </location>
</feature>
<evidence type="ECO:0000256" key="3">
    <source>
        <dbReference type="ARBA" id="ARBA00022771"/>
    </source>
</evidence>
<organism evidence="7 8">
    <name type="scientific">Lophiotrema nucula</name>
    <dbReference type="NCBI Taxonomy" id="690887"/>
    <lineage>
        <taxon>Eukaryota</taxon>
        <taxon>Fungi</taxon>
        <taxon>Dikarya</taxon>
        <taxon>Ascomycota</taxon>
        <taxon>Pezizomycotina</taxon>
        <taxon>Dothideomycetes</taxon>
        <taxon>Pleosporomycetidae</taxon>
        <taxon>Pleosporales</taxon>
        <taxon>Lophiotremataceae</taxon>
        <taxon>Lophiotrema</taxon>
    </lineage>
</organism>
<evidence type="ECO:0000313" key="8">
    <source>
        <dbReference type="Proteomes" id="UP000799770"/>
    </source>
</evidence>
<evidence type="ECO:0000256" key="5">
    <source>
        <dbReference type="PROSITE-ProRule" id="PRU00042"/>
    </source>
</evidence>
<name>A0A6A5Z655_9PLEO</name>
<dbReference type="Pfam" id="PF24883">
    <property type="entry name" value="NPHP3_N"/>
    <property type="match status" value="1"/>
</dbReference>
<dbReference type="PANTHER" id="PTHR10039">
    <property type="entry name" value="AMELOGENIN"/>
    <property type="match status" value="1"/>
</dbReference>
<reference evidence="7" key="1">
    <citation type="journal article" date="2020" name="Stud. Mycol.">
        <title>101 Dothideomycetes genomes: a test case for predicting lifestyles and emergence of pathogens.</title>
        <authorList>
            <person name="Haridas S."/>
            <person name="Albert R."/>
            <person name="Binder M."/>
            <person name="Bloem J."/>
            <person name="Labutti K."/>
            <person name="Salamov A."/>
            <person name="Andreopoulos B."/>
            <person name="Baker S."/>
            <person name="Barry K."/>
            <person name="Bills G."/>
            <person name="Bluhm B."/>
            <person name="Cannon C."/>
            <person name="Castanera R."/>
            <person name="Culley D."/>
            <person name="Daum C."/>
            <person name="Ezra D."/>
            <person name="Gonzalez J."/>
            <person name="Henrissat B."/>
            <person name="Kuo A."/>
            <person name="Liang C."/>
            <person name="Lipzen A."/>
            <person name="Lutzoni F."/>
            <person name="Magnuson J."/>
            <person name="Mondo S."/>
            <person name="Nolan M."/>
            <person name="Ohm R."/>
            <person name="Pangilinan J."/>
            <person name="Park H.-J."/>
            <person name="Ramirez L."/>
            <person name="Alfaro M."/>
            <person name="Sun H."/>
            <person name="Tritt A."/>
            <person name="Yoshinaga Y."/>
            <person name="Zwiers L.-H."/>
            <person name="Turgeon B."/>
            <person name="Goodwin S."/>
            <person name="Spatafora J."/>
            <person name="Crous P."/>
            <person name="Grigoriev I."/>
        </authorList>
    </citation>
    <scope>NUCLEOTIDE SEQUENCE</scope>
    <source>
        <strain evidence="7">CBS 627.86</strain>
    </source>
</reference>
<dbReference type="Pfam" id="PF22939">
    <property type="entry name" value="WHD_GPIID"/>
    <property type="match status" value="1"/>
</dbReference>
<proteinExistence type="predicted"/>
<dbReference type="Pfam" id="PF24809">
    <property type="entry name" value="DUF7708"/>
    <property type="match status" value="1"/>
</dbReference>
<evidence type="ECO:0000256" key="2">
    <source>
        <dbReference type="ARBA" id="ARBA00022737"/>
    </source>
</evidence>
<keyword evidence="4" id="KW-0862">Zinc</keyword>
<dbReference type="Gene3D" id="3.30.160.60">
    <property type="entry name" value="Classic Zinc Finger"/>
    <property type="match status" value="2"/>
</dbReference>
<dbReference type="InterPro" id="IPR054471">
    <property type="entry name" value="GPIID_WHD"/>
</dbReference>
<evidence type="ECO:0000256" key="4">
    <source>
        <dbReference type="ARBA" id="ARBA00022833"/>
    </source>
</evidence>
<keyword evidence="1" id="KW-0479">Metal-binding</keyword>
<dbReference type="AlphaFoldDB" id="A0A6A5Z655"/>
<dbReference type="FunFam" id="3.30.160.60:FF:002343">
    <property type="entry name" value="Zinc finger protein 33A"/>
    <property type="match status" value="1"/>
</dbReference>
<dbReference type="InterPro" id="IPR036236">
    <property type="entry name" value="Znf_C2H2_sf"/>
</dbReference>
<dbReference type="PROSITE" id="PS00028">
    <property type="entry name" value="ZINC_FINGER_C2H2_1"/>
    <property type="match status" value="2"/>
</dbReference>
<keyword evidence="8" id="KW-1185">Reference proteome</keyword>
<dbReference type="OrthoDB" id="21416at2759"/>
<keyword evidence="2" id="KW-0677">Repeat</keyword>
<dbReference type="InterPro" id="IPR056884">
    <property type="entry name" value="NPHP3-like_N"/>
</dbReference>
<accession>A0A6A5Z655</accession>
<evidence type="ECO:0000313" key="7">
    <source>
        <dbReference type="EMBL" id="KAF2114940.1"/>
    </source>
</evidence>
<dbReference type="PANTHER" id="PTHR10039:SF14">
    <property type="entry name" value="NACHT DOMAIN-CONTAINING PROTEIN"/>
    <property type="match status" value="1"/>
</dbReference>